<dbReference type="EMBL" id="CP016808">
    <property type="protein sequence ID" value="ANY70358.1"/>
    <property type="molecule type" value="Genomic_DNA"/>
</dbReference>
<protein>
    <recommendedName>
        <fullName evidence="2">Butirosin biosynthesis protein H N-terminal domain-containing protein</fullName>
    </recommendedName>
</protein>
<organism evidence="1">
    <name type="scientific">Paenibacillus sp. BIHB 4019</name>
    <dbReference type="NCBI Taxonomy" id="1870819"/>
    <lineage>
        <taxon>Bacteria</taxon>
        <taxon>Bacillati</taxon>
        <taxon>Bacillota</taxon>
        <taxon>Bacilli</taxon>
        <taxon>Bacillales</taxon>
        <taxon>Paenibacillaceae</taxon>
        <taxon>Paenibacillus</taxon>
    </lineage>
</organism>
<evidence type="ECO:0008006" key="2">
    <source>
        <dbReference type="Google" id="ProtNLM"/>
    </source>
</evidence>
<dbReference type="AlphaFoldDB" id="A0A1B2DRM8"/>
<proteinExistence type="predicted"/>
<name>A0A1B2DRM8_9BACL</name>
<gene>
    <name evidence="1" type="ORF">BBD42_30565</name>
</gene>
<sequence>MTVKILPVEEKQIIDSYWFYSDFYSIISRVDSEKLWFMNNYINLFDIPDPNQLYTFFFNGYYRDKMVEFYDCPFIDFQRIALDRQSSTILNNDLFDFIKASIDGGYYVIVMIDRFYIKEYEISAKSPHEVMINGYDDANKKLYFCDNNANGKYSTNITCDYEAFHRAFHVLEIDAHDFKDHLYLLKPLENTDYTFSLTYVKNTMNAYLLSKAHTDEHYNQALGTPGLTFGINVYDKASEYLNYLAQEEVVFDIRSFHLLYDHKKCMTVRLNYMINNHHLIDDNQILSRWRKLEAATHAVRNSILKYWLTRSPDTLYKQMEQLHKIKETETVLLQEVVDQLKDG</sequence>
<dbReference type="RefSeq" id="WP_099521282.1">
    <property type="nucleotide sequence ID" value="NZ_CP016808.1"/>
</dbReference>
<accession>A0A1B2DRM8</accession>
<evidence type="ECO:0000313" key="1">
    <source>
        <dbReference type="EMBL" id="ANY70358.1"/>
    </source>
</evidence>
<reference evidence="1" key="1">
    <citation type="submission" date="2016-08" db="EMBL/GenBank/DDBJ databases">
        <title>Complete Genome Seqeunce of Paenibacillus sp. BIHB 4019 from tea rhizoplane.</title>
        <authorList>
            <person name="Thakur R."/>
            <person name="Swarnkar M.K."/>
            <person name="Gulati A."/>
        </authorList>
    </citation>
    <scope>NUCLEOTIDE SEQUENCE [LARGE SCALE GENOMIC DNA]</scope>
    <source>
        <strain evidence="1">BIHB4019</strain>
    </source>
</reference>